<organism evidence="3 4">
    <name type="scientific">Candidatus Brachybacterium merdavium</name>
    <dbReference type="NCBI Taxonomy" id="2838513"/>
    <lineage>
        <taxon>Bacteria</taxon>
        <taxon>Bacillati</taxon>
        <taxon>Actinomycetota</taxon>
        <taxon>Actinomycetes</taxon>
        <taxon>Micrococcales</taxon>
        <taxon>Dermabacteraceae</taxon>
        <taxon>Brachybacterium</taxon>
    </lineage>
</organism>
<dbReference type="EMBL" id="DWZH01000029">
    <property type="protein sequence ID" value="HJB09624.1"/>
    <property type="molecule type" value="Genomic_DNA"/>
</dbReference>
<evidence type="ECO:0000313" key="4">
    <source>
        <dbReference type="Proteomes" id="UP000823823"/>
    </source>
</evidence>
<reference evidence="3" key="1">
    <citation type="journal article" date="2021" name="PeerJ">
        <title>Extensive microbial diversity within the chicken gut microbiome revealed by metagenomics and culture.</title>
        <authorList>
            <person name="Gilroy R."/>
            <person name="Ravi A."/>
            <person name="Getino M."/>
            <person name="Pursley I."/>
            <person name="Horton D.L."/>
            <person name="Alikhan N.F."/>
            <person name="Baker D."/>
            <person name="Gharbi K."/>
            <person name="Hall N."/>
            <person name="Watson M."/>
            <person name="Adriaenssens E.M."/>
            <person name="Foster-Nyarko E."/>
            <person name="Jarju S."/>
            <person name="Secka A."/>
            <person name="Antonio M."/>
            <person name="Oren A."/>
            <person name="Chaudhuri R.R."/>
            <person name="La Ragione R."/>
            <person name="Hildebrand F."/>
            <person name="Pallen M.J."/>
        </authorList>
    </citation>
    <scope>NUCLEOTIDE SEQUENCE</scope>
    <source>
        <strain evidence="3">ChiHjej13B12-24818</strain>
    </source>
</reference>
<gene>
    <name evidence="3" type="ORF">H9786_03675</name>
</gene>
<dbReference type="PANTHER" id="PTHR43798:SF31">
    <property type="entry name" value="AB HYDROLASE SUPERFAMILY PROTEIN YCLE"/>
    <property type="match status" value="1"/>
</dbReference>
<accession>A0A9D2LBM7</accession>
<dbReference type="Proteomes" id="UP000823823">
    <property type="component" value="Unassembled WGS sequence"/>
</dbReference>
<dbReference type="SUPFAM" id="SSF53474">
    <property type="entry name" value="alpha/beta-Hydrolases"/>
    <property type="match status" value="1"/>
</dbReference>
<name>A0A9D2LBM7_9MICO</name>
<evidence type="ECO:0000259" key="2">
    <source>
        <dbReference type="Pfam" id="PF12697"/>
    </source>
</evidence>
<dbReference type="AlphaFoldDB" id="A0A9D2LBM7"/>
<comment type="caution">
    <text evidence="3">The sequence shown here is derived from an EMBL/GenBank/DDBJ whole genome shotgun (WGS) entry which is preliminary data.</text>
</comment>
<evidence type="ECO:0000256" key="1">
    <source>
        <dbReference type="ARBA" id="ARBA00022801"/>
    </source>
</evidence>
<protein>
    <submittedName>
        <fullName evidence="3">Alpha/beta hydrolase</fullName>
    </submittedName>
</protein>
<dbReference type="GO" id="GO:0016787">
    <property type="term" value="F:hydrolase activity"/>
    <property type="evidence" value="ECO:0007669"/>
    <property type="project" value="UniProtKB-KW"/>
</dbReference>
<proteinExistence type="predicted"/>
<keyword evidence="1 3" id="KW-0378">Hydrolase</keyword>
<dbReference type="Pfam" id="PF12697">
    <property type="entry name" value="Abhydrolase_6"/>
    <property type="match status" value="1"/>
</dbReference>
<dbReference type="GO" id="GO:0016020">
    <property type="term" value="C:membrane"/>
    <property type="evidence" value="ECO:0007669"/>
    <property type="project" value="TreeGrafter"/>
</dbReference>
<sequence length="305" mass="32053">MDGDERRRALSELSEQWVATTDGRQLRAVVAGTGTDLVVLEAGLGAAALTWGPVMEHLAPHCRVVAYDRAGYGRSDPGPGARDLSRLADDLLAVVGAVDHSRLVLAGHSWGGPLARLAAARLMEAAGSLRDGPDARHGAGRRSLTGLVLVDPADEHAELYFSRAMRVQRALQGPMLQVLARCGLLRPLLHAQGAALPEPYRSCAAGDASTLTAARTMVAENAHVIRGLRSLRLDPLDLGAVPLTVVSGCLAGGGDRTVREQLIQAHSASAGAHPGGRHVRAWRSGHLVPFTEPDLVADEILALLA</sequence>
<feature type="domain" description="AB hydrolase-1" evidence="2">
    <location>
        <begin position="38"/>
        <end position="298"/>
    </location>
</feature>
<dbReference type="InterPro" id="IPR050266">
    <property type="entry name" value="AB_hydrolase_sf"/>
</dbReference>
<reference evidence="3" key="2">
    <citation type="submission" date="2021-04" db="EMBL/GenBank/DDBJ databases">
        <authorList>
            <person name="Gilroy R."/>
        </authorList>
    </citation>
    <scope>NUCLEOTIDE SEQUENCE</scope>
    <source>
        <strain evidence="3">ChiHjej13B12-24818</strain>
    </source>
</reference>
<evidence type="ECO:0000313" key="3">
    <source>
        <dbReference type="EMBL" id="HJB09624.1"/>
    </source>
</evidence>
<dbReference type="Gene3D" id="3.40.50.1820">
    <property type="entry name" value="alpha/beta hydrolase"/>
    <property type="match status" value="1"/>
</dbReference>
<dbReference type="PANTHER" id="PTHR43798">
    <property type="entry name" value="MONOACYLGLYCEROL LIPASE"/>
    <property type="match status" value="1"/>
</dbReference>
<dbReference type="InterPro" id="IPR029058">
    <property type="entry name" value="AB_hydrolase_fold"/>
</dbReference>
<dbReference type="InterPro" id="IPR000073">
    <property type="entry name" value="AB_hydrolase_1"/>
</dbReference>